<dbReference type="PANTHER" id="PTHR36836">
    <property type="entry name" value="COLANIC ACID BIOSYNTHESIS PROTEIN WCAK"/>
    <property type="match status" value="1"/>
</dbReference>
<organism evidence="2 3">
    <name type="scientific">Alkalihalobacillus trypoxylicola</name>
    <dbReference type="NCBI Taxonomy" id="519424"/>
    <lineage>
        <taxon>Bacteria</taxon>
        <taxon>Bacillati</taxon>
        <taxon>Bacillota</taxon>
        <taxon>Bacilli</taxon>
        <taxon>Bacillales</taxon>
        <taxon>Bacillaceae</taxon>
        <taxon>Alkalihalobacillus</taxon>
    </lineage>
</organism>
<dbReference type="AlphaFoldDB" id="A0A162DQS8"/>
<sequence>MDKYILITGGELFNKGAESMTFVAVDEIKERFPGRKIILLSSRDYDREKKEKENYKFDILPINTSIVLEILGGPLRILWEAKAKKVDKKYSSVLPKIKKVLLNTEAIIDVSGYALSSQFGTGSSLGYLLRIKLAKKYGIDVYLMPQSFGPFSYKGLGKPIIKFLMKDAIKYPKVIYARENEGYNFLAIDYKLKNVKKSYDLVLMNKGINLSNVFKEMPEIPDFQNIGGVAIVPNMKNLKHGNVKQIISLYSSVIKSLLKSGKKVYLIRHSFEDIKACEMIKEKFYENENVIMITDDMSSFEFDELVKKFDFIIGSRFHSIVHAYKNSIPCIALGWATKYHELLEIFNQENYIFDVRNNLDTKKVESAVETMLYQYQKESKNISEQLSKVQNHNVFDVLNQ</sequence>
<reference evidence="2" key="1">
    <citation type="submission" date="2016-02" db="EMBL/GenBank/DDBJ databases">
        <title>Genome sequence of Bacillus trypoxylicola KCTC 13244(T).</title>
        <authorList>
            <person name="Jeong H."/>
            <person name="Park S.-H."/>
            <person name="Choi S.-K."/>
        </authorList>
    </citation>
    <scope>NUCLEOTIDE SEQUENCE [LARGE SCALE GENOMIC DNA]</scope>
    <source>
        <strain evidence="2">KCTC 13244</strain>
    </source>
</reference>
<dbReference type="EMBL" id="LTAO01000017">
    <property type="protein sequence ID" value="KYG30592.1"/>
    <property type="molecule type" value="Genomic_DNA"/>
</dbReference>
<name>A0A162DQS8_9BACI</name>
<dbReference type="Proteomes" id="UP000075806">
    <property type="component" value="Unassembled WGS sequence"/>
</dbReference>
<proteinExistence type="predicted"/>
<comment type="caution">
    <text evidence="2">The sequence shown here is derived from an EMBL/GenBank/DDBJ whole genome shotgun (WGS) entry which is preliminary data.</text>
</comment>
<protein>
    <recommendedName>
        <fullName evidence="1">Polysaccharide pyruvyl transferase domain-containing protein</fullName>
    </recommendedName>
</protein>
<gene>
    <name evidence="2" type="ORF">AZF04_19285</name>
</gene>
<dbReference type="STRING" id="519424.AZF04_19285"/>
<dbReference type="Pfam" id="PF04230">
    <property type="entry name" value="PS_pyruv_trans"/>
    <property type="match status" value="1"/>
</dbReference>
<keyword evidence="3" id="KW-1185">Reference proteome</keyword>
<dbReference type="RefSeq" id="WP_061948906.1">
    <property type="nucleotide sequence ID" value="NZ_LTAO01000017.1"/>
</dbReference>
<dbReference type="InterPro" id="IPR007345">
    <property type="entry name" value="Polysacch_pyruvyl_Trfase"/>
</dbReference>
<dbReference type="PANTHER" id="PTHR36836:SF1">
    <property type="entry name" value="COLANIC ACID BIOSYNTHESIS PROTEIN WCAK"/>
    <property type="match status" value="1"/>
</dbReference>
<evidence type="ECO:0000313" key="3">
    <source>
        <dbReference type="Proteomes" id="UP000075806"/>
    </source>
</evidence>
<accession>A0A162DQS8</accession>
<evidence type="ECO:0000313" key="2">
    <source>
        <dbReference type="EMBL" id="KYG30592.1"/>
    </source>
</evidence>
<evidence type="ECO:0000259" key="1">
    <source>
        <dbReference type="Pfam" id="PF04230"/>
    </source>
</evidence>
<dbReference type="OrthoDB" id="3199616at2"/>
<feature type="domain" description="Polysaccharide pyruvyl transferase" evidence="1">
    <location>
        <begin position="14"/>
        <end position="335"/>
    </location>
</feature>